<keyword evidence="1" id="KW-0805">Transcription regulation</keyword>
<dbReference type="InterPro" id="IPR001647">
    <property type="entry name" value="HTH_TetR"/>
</dbReference>
<keyword evidence="7" id="KW-1185">Reference proteome</keyword>
<evidence type="ECO:0000256" key="1">
    <source>
        <dbReference type="ARBA" id="ARBA00023015"/>
    </source>
</evidence>
<keyword evidence="2 4" id="KW-0238">DNA-binding</keyword>
<feature type="domain" description="HTH tetR-type" evidence="5">
    <location>
        <begin position="6"/>
        <end position="66"/>
    </location>
</feature>
<name>A0A1I5CQ74_9HYPH</name>
<dbReference type="AlphaFoldDB" id="A0A1I5CQ74"/>
<dbReference type="InterPro" id="IPR009057">
    <property type="entry name" value="Homeodomain-like_sf"/>
</dbReference>
<evidence type="ECO:0000256" key="2">
    <source>
        <dbReference type="ARBA" id="ARBA00023125"/>
    </source>
</evidence>
<dbReference type="GO" id="GO:0000976">
    <property type="term" value="F:transcription cis-regulatory region binding"/>
    <property type="evidence" value="ECO:0007669"/>
    <property type="project" value="TreeGrafter"/>
</dbReference>
<evidence type="ECO:0000256" key="3">
    <source>
        <dbReference type="ARBA" id="ARBA00023163"/>
    </source>
</evidence>
<protein>
    <submittedName>
        <fullName evidence="6">Transcriptional regulator, TetR family</fullName>
    </submittedName>
</protein>
<dbReference type="FunFam" id="1.10.10.60:FF:000141">
    <property type="entry name" value="TetR family transcriptional regulator"/>
    <property type="match status" value="1"/>
</dbReference>
<dbReference type="EMBL" id="FOVR01000002">
    <property type="protein sequence ID" value="SFN89073.1"/>
    <property type="molecule type" value="Genomic_DNA"/>
</dbReference>
<evidence type="ECO:0000313" key="7">
    <source>
        <dbReference type="Proteomes" id="UP000199236"/>
    </source>
</evidence>
<reference evidence="6 7" key="1">
    <citation type="submission" date="2016-10" db="EMBL/GenBank/DDBJ databases">
        <authorList>
            <person name="de Groot N.N."/>
        </authorList>
    </citation>
    <scope>NUCLEOTIDE SEQUENCE [LARGE SCALE GENOMIC DNA]</scope>
    <source>
        <strain evidence="6 7">CGMCC 1.9157</strain>
    </source>
</reference>
<dbReference type="InterPro" id="IPR050109">
    <property type="entry name" value="HTH-type_TetR-like_transc_reg"/>
</dbReference>
<organism evidence="6 7">
    <name type="scientific">Cohaesibacter marisflavi</name>
    <dbReference type="NCBI Taxonomy" id="655353"/>
    <lineage>
        <taxon>Bacteria</taxon>
        <taxon>Pseudomonadati</taxon>
        <taxon>Pseudomonadota</taxon>
        <taxon>Alphaproteobacteria</taxon>
        <taxon>Hyphomicrobiales</taxon>
        <taxon>Cohaesibacteraceae</taxon>
    </lineage>
</organism>
<proteinExistence type="predicted"/>
<evidence type="ECO:0000256" key="4">
    <source>
        <dbReference type="PROSITE-ProRule" id="PRU00335"/>
    </source>
</evidence>
<gene>
    <name evidence="6" type="ORF">SAMN04488056_102307</name>
</gene>
<dbReference type="Pfam" id="PF00440">
    <property type="entry name" value="TetR_N"/>
    <property type="match status" value="1"/>
</dbReference>
<keyword evidence="3" id="KW-0804">Transcription</keyword>
<sequence>MPSPAKPARERIIDAANRLFYQEGIRAVSVDAVAEKAGTTKKTLYYHFKSKDDLITAYLTSRDQPNLALYEAWYKAASGEAGDKVEAIFLQLAQSARHPKWRGCGFLRTAAELANLPGHPAMKVGAAHKKKFEVWLAGQLADAQTPAPAAIARQIVLLLEGAFSIMLIHKDPAYIEEAGRAARALVMAARA</sequence>
<dbReference type="PANTHER" id="PTHR30055">
    <property type="entry name" value="HTH-TYPE TRANSCRIPTIONAL REGULATOR RUTR"/>
    <property type="match status" value="1"/>
</dbReference>
<dbReference type="InterPro" id="IPR036271">
    <property type="entry name" value="Tet_transcr_reg_TetR-rel_C_sf"/>
</dbReference>
<evidence type="ECO:0000259" key="5">
    <source>
        <dbReference type="PROSITE" id="PS50977"/>
    </source>
</evidence>
<feature type="DNA-binding region" description="H-T-H motif" evidence="4">
    <location>
        <begin position="29"/>
        <end position="48"/>
    </location>
</feature>
<dbReference type="SUPFAM" id="SSF48498">
    <property type="entry name" value="Tetracyclin repressor-like, C-terminal domain"/>
    <property type="match status" value="1"/>
</dbReference>
<dbReference type="GO" id="GO:0003700">
    <property type="term" value="F:DNA-binding transcription factor activity"/>
    <property type="evidence" value="ECO:0007669"/>
    <property type="project" value="TreeGrafter"/>
</dbReference>
<evidence type="ECO:0000313" key="6">
    <source>
        <dbReference type="EMBL" id="SFN89073.1"/>
    </source>
</evidence>
<dbReference type="STRING" id="655353.SAMN04488056_102307"/>
<dbReference type="PROSITE" id="PS50977">
    <property type="entry name" value="HTH_TETR_2"/>
    <property type="match status" value="1"/>
</dbReference>
<dbReference type="PRINTS" id="PR00455">
    <property type="entry name" value="HTHTETR"/>
</dbReference>
<dbReference type="OrthoDB" id="9787680at2"/>
<accession>A0A1I5CQ74</accession>
<dbReference type="Gene3D" id="1.10.357.10">
    <property type="entry name" value="Tetracycline Repressor, domain 2"/>
    <property type="match status" value="1"/>
</dbReference>
<dbReference type="Proteomes" id="UP000199236">
    <property type="component" value="Unassembled WGS sequence"/>
</dbReference>
<dbReference type="RefSeq" id="WP_090069624.1">
    <property type="nucleotide sequence ID" value="NZ_FOVR01000002.1"/>
</dbReference>
<dbReference type="PANTHER" id="PTHR30055:SF200">
    <property type="entry name" value="HTH-TYPE TRANSCRIPTIONAL REPRESSOR BDCR"/>
    <property type="match status" value="1"/>
</dbReference>
<dbReference type="SUPFAM" id="SSF46689">
    <property type="entry name" value="Homeodomain-like"/>
    <property type="match status" value="1"/>
</dbReference>